<dbReference type="InterPro" id="IPR006439">
    <property type="entry name" value="HAD-SF_hydro_IA"/>
</dbReference>
<organism evidence="1 2">
    <name type="scientific">Luteimicrobium subarcticum</name>
    <dbReference type="NCBI Taxonomy" id="620910"/>
    <lineage>
        <taxon>Bacteria</taxon>
        <taxon>Bacillati</taxon>
        <taxon>Actinomycetota</taxon>
        <taxon>Actinomycetes</taxon>
        <taxon>Micrococcales</taxon>
        <taxon>Luteimicrobium</taxon>
    </lineage>
</organism>
<dbReference type="OrthoDB" id="9793014at2"/>
<dbReference type="PANTHER" id="PTHR43434">
    <property type="entry name" value="PHOSPHOGLYCOLATE PHOSPHATASE"/>
    <property type="match status" value="1"/>
</dbReference>
<dbReference type="InterPro" id="IPR023198">
    <property type="entry name" value="PGP-like_dom2"/>
</dbReference>
<reference evidence="1 2" key="1">
    <citation type="submission" date="2017-11" db="EMBL/GenBank/DDBJ databases">
        <title>Genomic Encyclopedia of Archaeal and Bacterial Type Strains, Phase II (KMG-II): From Individual Species to Whole Genera.</title>
        <authorList>
            <person name="Goeker M."/>
        </authorList>
    </citation>
    <scope>NUCLEOTIDE SEQUENCE [LARGE SCALE GENOMIC DNA]</scope>
    <source>
        <strain evidence="1 2">DSM 22413</strain>
    </source>
</reference>
<evidence type="ECO:0000313" key="2">
    <source>
        <dbReference type="Proteomes" id="UP000231586"/>
    </source>
</evidence>
<dbReference type="NCBIfam" id="TIGR01509">
    <property type="entry name" value="HAD-SF-IA-v3"/>
    <property type="match status" value="1"/>
</dbReference>
<dbReference type="InterPro" id="IPR041492">
    <property type="entry name" value="HAD_2"/>
</dbReference>
<dbReference type="SUPFAM" id="SSF56784">
    <property type="entry name" value="HAD-like"/>
    <property type="match status" value="1"/>
</dbReference>
<dbReference type="NCBIfam" id="TIGR01549">
    <property type="entry name" value="HAD-SF-IA-v1"/>
    <property type="match status" value="1"/>
</dbReference>
<evidence type="ECO:0000313" key="1">
    <source>
        <dbReference type="EMBL" id="PJI84868.1"/>
    </source>
</evidence>
<dbReference type="SFLD" id="SFLDS00003">
    <property type="entry name" value="Haloacid_Dehalogenase"/>
    <property type="match status" value="1"/>
</dbReference>
<dbReference type="GO" id="GO:0008967">
    <property type="term" value="F:phosphoglycolate phosphatase activity"/>
    <property type="evidence" value="ECO:0007669"/>
    <property type="project" value="TreeGrafter"/>
</dbReference>
<dbReference type="InterPro" id="IPR036412">
    <property type="entry name" value="HAD-like_sf"/>
</dbReference>
<keyword evidence="1" id="KW-0378">Hydrolase</keyword>
<dbReference type="Gene3D" id="3.40.50.1000">
    <property type="entry name" value="HAD superfamily/HAD-like"/>
    <property type="match status" value="1"/>
</dbReference>
<dbReference type="Gene3D" id="1.10.150.240">
    <property type="entry name" value="Putative phosphatase, domain 2"/>
    <property type="match status" value="1"/>
</dbReference>
<accession>A0A2M8W1T7</accession>
<proteinExistence type="predicted"/>
<protein>
    <submittedName>
        <fullName evidence="1">HAD superfamily hydrolase (TIGR01509 family)/HAD superfamily hydrolase (TIGR01549 family)</fullName>
    </submittedName>
</protein>
<comment type="caution">
    <text evidence="1">The sequence shown here is derived from an EMBL/GenBank/DDBJ whole genome shotgun (WGS) entry which is preliminary data.</text>
</comment>
<name>A0A2M8W1T7_9MICO</name>
<dbReference type="PANTHER" id="PTHR43434:SF16">
    <property type="entry name" value="BLL8046 PROTEIN"/>
    <property type="match status" value="1"/>
</dbReference>
<dbReference type="AlphaFoldDB" id="A0A2M8W1T7"/>
<dbReference type="RefSeq" id="WP_100351210.1">
    <property type="nucleotide sequence ID" value="NZ_PGTZ01000013.1"/>
</dbReference>
<dbReference type="GO" id="GO:0005829">
    <property type="term" value="C:cytosol"/>
    <property type="evidence" value="ECO:0007669"/>
    <property type="project" value="TreeGrafter"/>
</dbReference>
<dbReference type="SFLD" id="SFLDG01135">
    <property type="entry name" value="C1.5.6:_HAD__Beta-PGM__Phospha"/>
    <property type="match status" value="1"/>
</dbReference>
<dbReference type="GO" id="GO:0006281">
    <property type="term" value="P:DNA repair"/>
    <property type="evidence" value="ECO:0007669"/>
    <property type="project" value="TreeGrafter"/>
</dbReference>
<dbReference type="Pfam" id="PF13419">
    <property type="entry name" value="HAD_2"/>
    <property type="match status" value="1"/>
</dbReference>
<keyword evidence="2" id="KW-1185">Reference proteome</keyword>
<dbReference type="InterPro" id="IPR050155">
    <property type="entry name" value="HAD-like_hydrolase_sf"/>
</dbReference>
<sequence length="234" mass="24636">MTTRGDEPGDLPVAGGVLFDVDGTLVDSNYLQVDAWVRAFHDVGLEVDAWTVHRTLGQAGPELIERVGGSAAAAWTARLSDAHERYSAASAFLLRRTPGARELVRAVAAHGVRPVLATSASPASLERLRAVLDVDDAIRAVTSADDVDVSKPEPDLVHRALEAGVIDPARAVFVGDSVWDVEAAGRAGIPCVGVLCGGVAEAELREAGAVAVYRDPQDLLDRLDDSPLTRAFSP</sequence>
<gene>
    <name evidence="1" type="ORF">CLV34_3113</name>
</gene>
<dbReference type="Proteomes" id="UP000231586">
    <property type="component" value="Unassembled WGS sequence"/>
</dbReference>
<dbReference type="InterPro" id="IPR023214">
    <property type="entry name" value="HAD_sf"/>
</dbReference>
<dbReference type="SFLD" id="SFLDG01129">
    <property type="entry name" value="C1.5:_HAD__Beta-PGM__Phosphata"/>
    <property type="match status" value="1"/>
</dbReference>
<dbReference type="EMBL" id="PGTZ01000013">
    <property type="protein sequence ID" value="PJI84868.1"/>
    <property type="molecule type" value="Genomic_DNA"/>
</dbReference>